<accession>A0A6J4RFX0</accession>
<feature type="non-terminal residue" evidence="2">
    <location>
        <position position="131"/>
    </location>
</feature>
<evidence type="ECO:0000256" key="1">
    <source>
        <dbReference type="SAM" id="MobiDB-lite"/>
    </source>
</evidence>
<feature type="compositionally biased region" description="Low complexity" evidence="1">
    <location>
        <begin position="1"/>
        <end position="25"/>
    </location>
</feature>
<dbReference type="EMBL" id="CADCVQ010000001">
    <property type="protein sequence ID" value="CAA9470055.1"/>
    <property type="molecule type" value="Genomic_DNA"/>
</dbReference>
<dbReference type="AlphaFoldDB" id="A0A6J4RFX0"/>
<proteinExistence type="predicted"/>
<feature type="compositionally biased region" description="Basic and acidic residues" evidence="1">
    <location>
        <begin position="62"/>
        <end position="71"/>
    </location>
</feature>
<name>A0A6J4RFX0_9ACTN</name>
<feature type="non-terminal residue" evidence="2">
    <location>
        <position position="1"/>
    </location>
</feature>
<feature type="region of interest" description="Disordered" evidence="1">
    <location>
        <begin position="1"/>
        <end position="131"/>
    </location>
</feature>
<reference evidence="2" key="1">
    <citation type="submission" date="2020-02" db="EMBL/GenBank/DDBJ databases">
        <authorList>
            <person name="Meier V. D."/>
        </authorList>
    </citation>
    <scope>NUCLEOTIDE SEQUENCE</scope>
    <source>
        <strain evidence="2">AVDCRST_MAG67</strain>
    </source>
</reference>
<feature type="compositionally biased region" description="Basic residues" evidence="1">
    <location>
        <begin position="26"/>
        <end position="46"/>
    </location>
</feature>
<feature type="compositionally biased region" description="Basic and acidic residues" evidence="1">
    <location>
        <begin position="82"/>
        <end position="91"/>
    </location>
</feature>
<organism evidence="2">
    <name type="scientific">uncultured Solirubrobacteraceae bacterium</name>
    <dbReference type="NCBI Taxonomy" id="1162706"/>
    <lineage>
        <taxon>Bacteria</taxon>
        <taxon>Bacillati</taxon>
        <taxon>Actinomycetota</taxon>
        <taxon>Thermoleophilia</taxon>
        <taxon>Solirubrobacterales</taxon>
        <taxon>Solirubrobacteraceae</taxon>
        <taxon>environmental samples</taxon>
    </lineage>
</organism>
<protein>
    <submittedName>
        <fullName evidence="2">Uncharacterized protein</fullName>
    </submittedName>
</protein>
<evidence type="ECO:0000313" key="2">
    <source>
        <dbReference type="EMBL" id="CAA9470055.1"/>
    </source>
</evidence>
<feature type="compositionally biased region" description="Low complexity" evidence="1">
    <location>
        <begin position="115"/>
        <end position="131"/>
    </location>
</feature>
<feature type="compositionally biased region" description="Basic residues" evidence="1">
    <location>
        <begin position="72"/>
        <end position="81"/>
    </location>
</feature>
<gene>
    <name evidence="2" type="ORF">AVDCRST_MAG67-129</name>
</gene>
<sequence length="131" mass="14358">AAGATGVRAPPPRAAVRATRAVARQGRLHGPLHPRRRAPRRRRLRPARPFQRVGARARAAARRGDRCLRDPRRPRRPRVHRFGRDRGRDPRVGAGAPPQQAADDRTGSGGGAQHVSAQRPRVAAAVRRSTL</sequence>